<dbReference type="EMBL" id="JAGGMR010000001">
    <property type="protein sequence ID" value="MBP2193337.1"/>
    <property type="molecule type" value="Genomic_DNA"/>
</dbReference>
<dbReference type="RefSeq" id="WP_209896612.1">
    <property type="nucleotide sequence ID" value="NZ_JAGGMR010000001.1"/>
</dbReference>
<protein>
    <submittedName>
        <fullName evidence="2">Uncharacterized protein</fullName>
    </submittedName>
</protein>
<dbReference type="InterPro" id="IPR041289">
    <property type="entry name" value="Bact_RF_family3"/>
</dbReference>
<evidence type="ECO:0000256" key="1">
    <source>
        <dbReference type="SAM" id="MobiDB-lite"/>
    </source>
</evidence>
<comment type="caution">
    <text evidence="2">The sequence shown here is derived from an EMBL/GenBank/DDBJ whole genome shotgun (WGS) entry which is preliminary data.</text>
</comment>
<evidence type="ECO:0000313" key="2">
    <source>
        <dbReference type="EMBL" id="MBP2193337.1"/>
    </source>
</evidence>
<proteinExistence type="predicted"/>
<accession>A0ABS4QNQ7</accession>
<keyword evidence="3" id="KW-1185">Reference proteome</keyword>
<organism evidence="2 3">
    <name type="scientific">Nocardia goodfellowii</name>
    <dbReference type="NCBI Taxonomy" id="882446"/>
    <lineage>
        <taxon>Bacteria</taxon>
        <taxon>Bacillati</taxon>
        <taxon>Actinomycetota</taxon>
        <taxon>Actinomycetes</taxon>
        <taxon>Mycobacteriales</taxon>
        <taxon>Nocardiaceae</taxon>
        <taxon>Nocardia</taxon>
    </lineage>
</organism>
<name>A0ABS4QNQ7_9NOCA</name>
<evidence type="ECO:0000313" key="3">
    <source>
        <dbReference type="Proteomes" id="UP001519325"/>
    </source>
</evidence>
<feature type="region of interest" description="Disordered" evidence="1">
    <location>
        <begin position="156"/>
        <end position="192"/>
    </location>
</feature>
<reference evidence="2 3" key="1">
    <citation type="submission" date="2021-03" db="EMBL/GenBank/DDBJ databases">
        <title>Sequencing the genomes of 1000 actinobacteria strains.</title>
        <authorList>
            <person name="Klenk H.-P."/>
        </authorList>
    </citation>
    <scope>NUCLEOTIDE SEQUENCE [LARGE SCALE GENOMIC DNA]</scope>
    <source>
        <strain evidence="2 3">DSM 45516</strain>
    </source>
</reference>
<dbReference type="Pfam" id="PF18845">
    <property type="entry name" value="baeRF_family3"/>
    <property type="match status" value="1"/>
</dbReference>
<gene>
    <name evidence="2" type="ORF">BJ987_006238</name>
</gene>
<sequence>MFTQSDLFTLVNATPGRGVSFYLPTHTGGPQTRQDPIRFKNLIAEAHGKLVAEGLRNHEADALLAPANALVDDDPFWQRQSQGLALFLGADGTEYRYTVPLAFTEQVHIEPGFYVKPLLPLLATDGEFAVLTMTADGAHLYNATKYTMTEDRGAELPGTATDNLDDDNETRVQGGPAARPHTGGYASSTTQAYGDTPADWRKTVLDEWVGKVASAVDRHLADRSIPLVLVAGPELAGQFKKRTTLGSLLAGAVDTNPAALDTERLHAAAYAVVQPEFEAEQHAALQRAAELLADSPTKVAVTIGEVVRAAFQGRVDTLLLTAGAEEPGRFDEMNDAVETNSAPGTSVVDLTEYATVRTLENKGAVHILPPEEIAGLFESPAAPTSIAILRY</sequence>
<dbReference type="Proteomes" id="UP001519325">
    <property type="component" value="Unassembled WGS sequence"/>
</dbReference>